<dbReference type="EMBL" id="CP147982">
    <property type="protein sequence ID" value="WXK75326.1"/>
    <property type="molecule type" value="Genomic_DNA"/>
</dbReference>
<accession>A0ABZ2QFN8</accession>
<organism evidence="1 2">
    <name type="scientific">Streptomyces sirii</name>
    <dbReference type="NCBI Taxonomy" id="3127701"/>
    <lineage>
        <taxon>Bacteria</taxon>
        <taxon>Bacillati</taxon>
        <taxon>Actinomycetota</taxon>
        <taxon>Actinomycetes</taxon>
        <taxon>Kitasatosporales</taxon>
        <taxon>Streptomycetaceae</taxon>
        <taxon>Streptomyces</taxon>
    </lineage>
</organism>
<name>A0ABZ2QFN8_9ACTN</name>
<proteinExistence type="predicted"/>
<evidence type="ECO:0000313" key="1">
    <source>
        <dbReference type="EMBL" id="WXK75326.1"/>
    </source>
</evidence>
<protein>
    <submittedName>
        <fullName evidence="1">Uncharacterized protein</fullName>
    </submittedName>
</protein>
<keyword evidence="2" id="KW-1185">Reference proteome</keyword>
<dbReference type="Proteomes" id="UP001626628">
    <property type="component" value="Chromosome"/>
</dbReference>
<dbReference type="RefSeq" id="WP_407285434.1">
    <property type="nucleotide sequence ID" value="NZ_CP147982.1"/>
</dbReference>
<evidence type="ECO:0000313" key="2">
    <source>
        <dbReference type="Proteomes" id="UP001626628"/>
    </source>
</evidence>
<sequence>MIALPAEKSHVRTVRRFVLAHLNRWGVTEEDRDRIDAGVWRAGGERAG</sequence>
<reference evidence="1 2" key="1">
    <citation type="submission" date="2024-03" db="EMBL/GenBank/DDBJ databases">
        <title>The complete genome of Streptomyces sirii sp.nov.</title>
        <authorList>
            <person name="Zakalyukina Y.V."/>
            <person name="Belik A.R."/>
            <person name="Biryukov M.V."/>
            <person name="Baturina O.A."/>
            <person name="Kabilov M.R."/>
        </authorList>
    </citation>
    <scope>NUCLEOTIDE SEQUENCE [LARGE SCALE GENOMIC DNA]</scope>
    <source>
        <strain evidence="1 2">BP-8</strain>
    </source>
</reference>
<gene>
    <name evidence="1" type="ORF">WAB15_04720</name>
</gene>